<sequence>MANIYDAMVAALREHWDAHAGASPRRFELTQKAFNALTDARKAVMSVGSYCPPPGWEAVFHGIPVSVVEGADCHVVDKNGQRTSLGIAPLYWDADGRQDRRHTPKSQGS</sequence>
<accession>A0A2A7UUP5</accession>
<comment type="caution">
    <text evidence="1">The sequence shown here is derived from an EMBL/GenBank/DDBJ whole genome shotgun (WGS) entry which is preliminary data.</text>
</comment>
<dbReference type="EMBL" id="PDEA01000001">
    <property type="protein sequence ID" value="PEH88993.1"/>
    <property type="molecule type" value="Genomic_DNA"/>
</dbReference>
<dbReference type="AlphaFoldDB" id="A0A2A7UUP5"/>
<dbReference type="Proteomes" id="UP000220246">
    <property type="component" value="Unassembled WGS sequence"/>
</dbReference>
<reference evidence="2" key="1">
    <citation type="submission" date="2017-09" db="EMBL/GenBank/DDBJ databases">
        <title>FDA dAtabase for Regulatory Grade micrObial Sequences (FDA-ARGOS): Supporting development and validation of Infectious Disease Dx tests.</title>
        <authorList>
            <person name="Minogue T."/>
            <person name="Wolcott M."/>
            <person name="Wasieloski L."/>
            <person name="Aguilar W."/>
            <person name="Moore D."/>
            <person name="Tallon L."/>
            <person name="Sadzewicz L."/>
            <person name="Ott S."/>
            <person name="Zhao X."/>
            <person name="Nagaraj S."/>
            <person name="Vavikolanu K."/>
            <person name="Aluvathingal J."/>
            <person name="Nadendla S."/>
            <person name="Sichtig H."/>
        </authorList>
    </citation>
    <scope>NUCLEOTIDE SEQUENCE [LARGE SCALE GENOMIC DNA]</scope>
    <source>
        <strain evidence="2">FDAARGOS_394</strain>
    </source>
</reference>
<dbReference type="RefSeq" id="WP_066535288.1">
    <property type="nucleotide sequence ID" value="NZ_PDEA01000001.1"/>
</dbReference>
<dbReference type="OrthoDB" id="8818285at2"/>
<protein>
    <submittedName>
        <fullName evidence="1">Uncharacterized protein</fullName>
    </submittedName>
</protein>
<name>A0A2A7UUP5_COMTR</name>
<keyword evidence="2" id="KW-1185">Reference proteome</keyword>
<dbReference type="GeneID" id="80801075"/>
<gene>
    <name evidence="1" type="ORF">CRM82_10700</name>
</gene>
<proteinExistence type="predicted"/>
<evidence type="ECO:0000313" key="1">
    <source>
        <dbReference type="EMBL" id="PEH88993.1"/>
    </source>
</evidence>
<organism evidence="1 2">
    <name type="scientific">Comamonas terrigena</name>
    <dbReference type="NCBI Taxonomy" id="32013"/>
    <lineage>
        <taxon>Bacteria</taxon>
        <taxon>Pseudomonadati</taxon>
        <taxon>Pseudomonadota</taxon>
        <taxon>Betaproteobacteria</taxon>
        <taxon>Burkholderiales</taxon>
        <taxon>Comamonadaceae</taxon>
        <taxon>Comamonas</taxon>
    </lineage>
</organism>
<evidence type="ECO:0000313" key="2">
    <source>
        <dbReference type="Proteomes" id="UP000220246"/>
    </source>
</evidence>
<dbReference type="STRING" id="1219032.GCA_001515545_01564"/>